<feature type="compositionally biased region" description="Basic and acidic residues" evidence="1">
    <location>
        <begin position="99"/>
        <end position="108"/>
    </location>
</feature>
<keyword evidence="3" id="KW-1185">Reference proteome</keyword>
<evidence type="ECO:0000256" key="1">
    <source>
        <dbReference type="SAM" id="MobiDB-lite"/>
    </source>
</evidence>
<proteinExistence type="predicted"/>
<accession>A0AAE9EEV3</accession>
<reference evidence="2 3" key="1">
    <citation type="submission" date="2022-04" db="EMBL/GenBank/DDBJ databases">
        <title>Chromosome-level reference genomes for two strains of Caenorhabditis briggsae: an improved platform for comparative genomics.</title>
        <authorList>
            <person name="Stevens L."/>
            <person name="Andersen E."/>
        </authorList>
    </citation>
    <scope>NUCLEOTIDE SEQUENCE [LARGE SCALE GENOMIC DNA]</scope>
    <source>
        <strain evidence="2">VX34</strain>
        <tissue evidence="2">Whole-organism</tissue>
    </source>
</reference>
<feature type="region of interest" description="Disordered" evidence="1">
    <location>
        <begin position="83"/>
        <end position="116"/>
    </location>
</feature>
<name>A0AAE9EEV3_CAEBR</name>
<sequence length="116" mass="12745">MSAHVKRDRRQLGKHCGVTVILCARLAHYSEERGDHNGDVEKNWEIVETIFSHGQDCAMVDRGILIMASGPSGISIAEQKNRLIGPRHHTSGLTPSRDAAGRDRDLHSFARSTSCG</sequence>
<dbReference type="Proteomes" id="UP000829354">
    <property type="component" value="Chromosome II"/>
</dbReference>
<protein>
    <submittedName>
        <fullName evidence="2">Uncharacterized protein</fullName>
    </submittedName>
</protein>
<dbReference type="AlphaFoldDB" id="A0AAE9EEV3"/>
<dbReference type="EMBL" id="CP092621">
    <property type="protein sequence ID" value="UMM20122.1"/>
    <property type="molecule type" value="Genomic_DNA"/>
</dbReference>
<evidence type="ECO:0000313" key="3">
    <source>
        <dbReference type="Proteomes" id="UP000829354"/>
    </source>
</evidence>
<gene>
    <name evidence="2" type="ORF">L5515_015477</name>
</gene>
<organism evidence="2 3">
    <name type="scientific">Caenorhabditis briggsae</name>
    <dbReference type="NCBI Taxonomy" id="6238"/>
    <lineage>
        <taxon>Eukaryota</taxon>
        <taxon>Metazoa</taxon>
        <taxon>Ecdysozoa</taxon>
        <taxon>Nematoda</taxon>
        <taxon>Chromadorea</taxon>
        <taxon>Rhabditida</taxon>
        <taxon>Rhabditina</taxon>
        <taxon>Rhabditomorpha</taxon>
        <taxon>Rhabditoidea</taxon>
        <taxon>Rhabditidae</taxon>
        <taxon>Peloderinae</taxon>
        <taxon>Caenorhabditis</taxon>
    </lineage>
</organism>
<evidence type="ECO:0000313" key="2">
    <source>
        <dbReference type="EMBL" id="UMM20122.1"/>
    </source>
</evidence>